<feature type="region of interest" description="Disordered" evidence="1">
    <location>
        <begin position="123"/>
        <end position="256"/>
    </location>
</feature>
<proteinExistence type="predicted"/>
<comment type="caution">
    <text evidence="3">The sequence shown here is derived from an EMBL/GenBank/DDBJ whole genome shotgun (WGS) entry which is preliminary data.</text>
</comment>
<organism evidence="3 4">
    <name type="scientific">Streptomyces alkaliterrae</name>
    <dbReference type="NCBI Taxonomy" id="2213162"/>
    <lineage>
        <taxon>Bacteria</taxon>
        <taxon>Bacillati</taxon>
        <taxon>Actinomycetota</taxon>
        <taxon>Actinomycetes</taxon>
        <taxon>Kitasatosporales</taxon>
        <taxon>Streptomycetaceae</taxon>
        <taxon>Streptomyces</taxon>
    </lineage>
</organism>
<evidence type="ECO:0000256" key="1">
    <source>
        <dbReference type="SAM" id="MobiDB-lite"/>
    </source>
</evidence>
<keyword evidence="2" id="KW-0812">Transmembrane</keyword>
<feature type="region of interest" description="Disordered" evidence="1">
    <location>
        <begin position="74"/>
        <end position="97"/>
    </location>
</feature>
<feature type="compositionally biased region" description="Gly residues" evidence="1">
    <location>
        <begin position="208"/>
        <end position="220"/>
    </location>
</feature>
<keyword evidence="2" id="KW-0472">Membrane</keyword>
<dbReference type="EMBL" id="JABJXA010000033">
    <property type="protein sequence ID" value="MBB1258782.1"/>
    <property type="molecule type" value="Genomic_DNA"/>
</dbReference>
<reference evidence="4" key="1">
    <citation type="submission" date="2020-05" db="EMBL/GenBank/DDBJ databases">
        <title>Classification of alakaliphilic streptomycetes isolated from an alkaline soil next to Lonar Crater, India and a proposal for the recognition of Streptomyces alkaliterrae sp. nov.</title>
        <authorList>
            <person name="Golinska P."/>
        </authorList>
    </citation>
    <scope>NUCLEOTIDE SEQUENCE [LARGE SCALE GENOMIC DNA]</scope>
    <source>
        <strain evidence="4">OF8</strain>
    </source>
</reference>
<accession>A0A7W3WUJ8</accession>
<name>A0A7W3WUJ8_9ACTN</name>
<sequence length="256" mass="25145">MEKKRSIDLTFTQVAGSALAAVIAALIAGRLGVYGTIIGAGVVSVVATTGGPLFQHLFRRTGEGVRDQVMTTVRRPLPARDGGTAAPRRSGGPGGPGRRGLALTAVLVFVLALGGLTLYELVSGTNVSGGRGGTTSVGQVLERERHRPAPEQDLPETADEKQRADTPSGAPSDGPADGRGGGSAEQDPGGTAGSGRPEDNSTPPTGDPGDGTGSTTGGGQQPTDPSTPEPAPGEGDPGSAGAEGAGTPSPGATPTG</sequence>
<feature type="compositionally biased region" description="Basic and acidic residues" evidence="1">
    <location>
        <begin position="141"/>
        <end position="150"/>
    </location>
</feature>
<dbReference type="AlphaFoldDB" id="A0A7W3WUJ8"/>
<dbReference type="Proteomes" id="UP000517765">
    <property type="component" value="Unassembled WGS sequence"/>
</dbReference>
<feature type="transmembrane region" description="Helical" evidence="2">
    <location>
        <begin position="7"/>
        <end position="27"/>
    </location>
</feature>
<protein>
    <submittedName>
        <fullName evidence="3">Uncharacterized protein</fullName>
    </submittedName>
</protein>
<feature type="transmembrane region" description="Helical" evidence="2">
    <location>
        <begin position="100"/>
        <end position="119"/>
    </location>
</feature>
<gene>
    <name evidence="3" type="ORF">H3147_08050</name>
</gene>
<keyword evidence="2" id="KW-1133">Transmembrane helix</keyword>
<evidence type="ECO:0000313" key="4">
    <source>
        <dbReference type="Proteomes" id="UP000517765"/>
    </source>
</evidence>
<evidence type="ECO:0000256" key="2">
    <source>
        <dbReference type="SAM" id="Phobius"/>
    </source>
</evidence>
<feature type="transmembrane region" description="Helical" evidence="2">
    <location>
        <begin position="33"/>
        <end position="54"/>
    </location>
</feature>
<feature type="compositionally biased region" description="Gly residues" evidence="1">
    <location>
        <begin position="235"/>
        <end position="244"/>
    </location>
</feature>
<evidence type="ECO:0000313" key="3">
    <source>
        <dbReference type="EMBL" id="MBB1258782.1"/>
    </source>
</evidence>